<feature type="domain" description="Metalloprotease TldD/E N-terminal" evidence="1">
    <location>
        <begin position="15"/>
        <end position="75"/>
    </location>
</feature>
<dbReference type="PANTHER" id="PTHR43421:SF1">
    <property type="entry name" value="METALLOPROTEASE PMBA"/>
    <property type="match status" value="1"/>
</dbReference>
<gene>
    <name evidence="2" type="ORF">S01H1_16115</name>
</gene>
<dbReference type="InterPro" id="IPR047657">
    <property type="entry name" value="PmbA"/>
</dbReference>
<proteinExistence type="predicted"/>
<evidence type="ECO:0000259" key="1">
    <source>
        <dbReference type="Pfam" id="PF01523"/>
    </source>
</evidence>
<dbReference type="GO" id="GO:0006508">
    <property type="term" value="P:proteolysis"/>
    <property type="evidence" value="ECO:0007669"/>
    <property type="project" value="InterPro"/>
</dbReference>
<dbReference type="InterPro" id="IPR002510">
    <property type="entry name" value="Metalloprtase-TldD/E_N"/>
</dbReference>
<dbReference type="GO" id="GO:0008237">
    <property type="term" value="F:metallopeptidase activity"/>
    <property type="evidence" value="ECO:0007669"/>
    <property type="project" value="InterPro"/>
</dbReference>
<dbReference type="PANTHER" id="PTHR43421">
    <property type="entry name" value="METALLOPROTEASE PMBA"/>
    <property type="match status" value="1"/>
</dbReference>
<accession>X0SVA9</accession>
<comment type="caution">
    <text evidence="2">The sequence shown here is derived from an EMBL/GenBank/DDBJ whole genome shotgun (WGS) entry which is preliminary data.</text>
</comment>
<protein>
    <recommendedName>
        <fullName evidence="1">Metalloprotease TldD/E N-terminal domain-containing protein</fullName>
    </recommendedName>
</protein>
<dbReference type="GO" id="GO:0005829">
    <property type="term" value="C:cytosol"/>
    <property type="evidence" value="ECO:0007669"/>
    <property type="project" value="TreeGrafter"/>
</dbReference>
<feature type="non-terminal residue" evidence="2">
    <location>
        <position position="245"/>
    </location>
</feature>
<dbReference type="EMBL" id="BARS01008457">
    <property type="protein sequence ID" value="GAF79061.1"/>
    <property type="molecule type" value="Genomic_DNA"/>
</dbReference>
<name>X0SVA9_9ZZZZ</name>
<dbReference type="AlphaFoldDB" id="X0SVA9"/>
<evidence type="ECO:0000313" key="2">
    <source>
        <dbReference type="EMBL" id="GAF79061.1"/>
    </source>
</evidence>
<dbReference type="Pfam" id="PF01523">
    <property type="entry name" value="PmbA_TldD_1st"/>
    <property type="match status" value="1"/>
</dbReference>
<dbReference type="Gene3D" id="3.30.2290.10">
    <property type="entry name" value="PmbA/TldD superfamily"/>
    <property type="match status" value="1"/>
</dbReference>
<reference evidence="2" key="1">
    <citation type="journal article" date="2014" name="Front. Microbiol.">
        <title>High frequency of phylogenetically diverse reductive dehalogenase-homologous genes in deep subseafloor sedimentary metagenomes.</title>
        <authorList>
            <person name="Kawai M."/>
            <person name="Futagami T."/>
            <person name="Toyoda A."/>
            <person name="Takaki Y."/>
            <person name="Nishi S."/>
            <person name="Hori S."/>
            <person name="Arai W."/>
            <person name="Tsubouchi T."/>
            <person name="Morono Y."/>
            <person name="Uchiyama I."/>
            <person name="Ito T."/>
            <person name="Fujiyama A."/>
            <person name="Inagaki F."/>
            <person name="Takami H."/>
        </authorList>
    </citation>
    <scope>NUCLEOTIDE SEQUENCE</scope>
    <source>
        <strain evidence="2">Expedition CK06-06</strain>
    </source>
</reference>
<organism evidence="2">
    <name type="scientific">marine sediment metagenome</name>
    <dbReference type="NCBI Taxonomy" id="412755"/>
    <lineage>
        <taxon>unclassified sequences</taxon>
        <taxon>metagenomes</taxon>
        <taxon>ecological metagenomes</taxon>
    </lineage>
</organism>
<dbReference type="SUPFAM" id="SSF111283">
    <property type="entry name" value="Putative modulator of DNA gyrase, PmbA/TldD"/>
    <property type="match status" value="1"/>
</dbReference>
<dbReference type="InterPro" id="IPR036059">
    <property type="entry name" value="TldD/PmbA_sf"/>
</dbReference>
<dbReference type="InterPro" id="IPR035068">
    <property type="entry name" value="TldD/PmbA_N"/>
</dbReference>
<sequence length="245" mass="26731">MEDILTLAKKVAQEAEVFLASYEETPVVFEANRLKQLQTCQGRVVALRIIREGKIGFSTTTRLDDKKALVSRATEVSQFGAPAKFELPPPQTYPQIEVHDPEAEAFTIEQMVELGESLIAKLRRHTPELVCEAEVTKGVTSVRILNSRGGEASYNKSFFAISVEGTLIRDTDMLFVGDSESSCHPIGNVDKLADSVINQLELAKRQDSVPSGQLPVVFTPRGVAGALVLPLASAFNGKVVKGEFQ</sequence>